<keyword evidence="2 4" id="KW-0238">DNA-binding</keyword>
<dbReference type="InterPro" id="IPR001647">
    <property type="entry name" value="HTH_TetR"/>
</dbReference>
<dbReference type="InterPro" id="IPR050109">
    <property type="entry name" value="HTH-type_TetR-like_transc_reg"/>
</dbReference>
<evidence type="ECO:0000313" key="7">
    <source>
        <dbReference type="Proteomes" id="UP000754644"/>
    </source>
</evidence>
<dbReference type="AlphaFoldDB" id="A0A973AB24"/>
<dbReference type="PANTHER" id="PTHR30055:SF234">
    <property type="entry name" value="HTH-TYPE TRANSCRIPTIONAL REGULATOR BETI"/>
    <property type="match status" value="1"/>
</dbReference>
<name>A0A973AB24_9GAMM</name>
<proteinExistence type="predicted"/>
<feature type="DNA-binding region" description="H-T-H motif" evidence="4">
    <location>
        <begin position="64"/>
        <end position="83"/>
    </location>
</feature>
<dbReference type="Gene3D" id="1.10.357.10">
    <property type="entry name" value="Tetracycline Repressor, domain 2"/>
    <property type="match status" value="1"/>
</dbReference>
<comment type="caution">
    <text evidence="6">The sequence shown here is derived from an EMBL/GenBank/DDBJ whole genome shotgun (WGS) entry which is preliminary data.</text>
</comment>
<dbReference type="GO" id="GO:0003700">
    <property type="term" value="F:DNA-binding transcription factor activity"/>
    <property type="evidence" value="ECO:0007669"/>
    <property type="project" value="TreeGrafter"/>
</dbReference>
<protein>
    <submittedName>
        <fullName evidence="6">TetR/AcrR family transcriptional regulator</fullName>
    </submittedName>
</protein>
<feature type="domain" description="HTH tetR-type" evidence="5">
    <location>
        <begin position="41"/>
        <end position="101"/>
    </location>
</feature>
<dbReference type="PANTHER" id="PTHR30055">
    <property type="entry name" value="HTH-TYPE TRANSCRIPTIONAL REGULATOR RUTR"/>
    <property type="match status" value="1"/>
</dbReference>
<accession>A0A973AB24</accession>
<evidence type="ECO:0000313" key="6">
    <source>
        <dbReference type="EMBL" id="NQV66331.1"/>
    </source>
</evidence>
<evidence type="ECO:0000256" key="4">
    <source>
        <dbReference type="PROSITE-ProRule" id="PRU00335"/>
    </source>
</evidence>
<keyword evidence="1" id="KW-0805">Transcription regulation</keyword>
<dbReference type="PROSITE" id="PS50977">
    <property type="entry name" value="HTH_TETR_2"/>
    <property type="match status" value="1"/>
</dbReference>
<reference evidence="6" key="1">
    <citation type="submission" date="2020-05" db="EMBL/GenBank/DDBJ databases">
        <title>Sulfur intermediates as new biogeochemical hubs in an aquatic model microbial ecosystem.</title>
        <authorList>
            <person name="Vigneron A."/>
        </authorList>
    </citation>
    <scope>NUCLEOTIDE SEQUENCE</scope>
    <source>
        <strain evidence="6">Bin.250</strain>
    </source>
</reference>
<dbReference type="EMBL" id="JABMOJ010000500">
    <property type="protein sequence ID" value="NQV66331.1"/>
    <property type="molecule type" value="Genomic_DNA"/>
</dbReference>
<sequence length="229" mass="25835">MAGWRWYDAATQLKHINRAGKTTLASKRIQKEDGHQALKAKATKDKILLAVVTLINESGYSSASSTAIAKKAGITWGAVQHHYGNKDEILLAVMDMARDVYIQSLKHPSLTTGTLAERVDRFINIVWTHYKSDLYFAFSEIVMATRGKNSKIPLSAVRMNSQLERHLQTMTEIFAGYAVPPARLNEALRFVHRFLAGFAMDRVFEADMPFEAIHIQRLKDELLAIIHPQ</sequence>
<evidence type="ECO:0000256" key="2">
    <source>
        <dbReference type="ARBA" id="ARBA00023125"/>
    </source>
</evidence>
<dbReference type="PRINTS" id="PR00455">
    <property type="entry name" value="HTHTETR"/>
</dbReference>
<evidence type="ECO:0000256" key="3">
    <source>
        <dbReference type="ARBA" id="ARBA00023163"/>
    </source>
</evidence>
<dbReference type="InterPro" id="IPR009057">
    <property type="entry name" value="Homeodomain-like_sf"/>
</dbReference>
<dbReference type="Proteomes" id="UP000754644">
    <property type="component" value="Unassembled WGS sequence"/>
</dbReference>
<evidence type="ECO:0000256" key="1">
    <source>
        <dbReference type="ARBA" id="ARBA00023015"/>
    </source>
</evidence>
<evidence type="ECO:0000259" key="5">
    <source>
        <dbReference type="PROSITE" id="PS50977"/>
    </source>
</evidence>
<gene>
    <name evidence="6" type="ORF">HQ497_13300</name>
</gene>
<dbReference type="SUPFAM" id="SSF46689">
    <property type="entry name" value="Homeodomain-like"/>
    <property type="match status" value="1"/>
</dbReference>
<organism evidence="6 7">
    <name type="scientific">SAR86 cluster bacterium</name>
    <dbReference type="NCBI Taxonomy" id="2030880"/>
    <lineage>
        <taxon>Bacteria</taxon>
        <taxon>Pseudomonadati</taxon>
        <taxon>Pseudomonadota</taxon>
        <taxon>Gammaproteobacteria</taxon>
        <taxon>SAR86 cluster</taxon>
    </lineage>
</organism>
<dbReference type="GO" id="GO:0000976">
    <property type="term" value="F:transcription cis-regulatory region binding"/>
    <property type="evidence" value="ECO:0007669"/>
    <property type="project" value="TreeGrafter"/>
</dbReference>
<keyword evidence="3" id="KW-0804">Transcription</keyword>
<dbReference type="Pfam" id="PF00440">
    <property type="entry name" value="TetR_N"/>
    <property type="match status" value="1"/>
</dbReference>